<comment type="caution">
    <text evidence="1">The sequence shown here is derived from an EMBL/GenBank/DDBJ whole genome shotgun (WGS) entry which is preliminary data.</text>
</comment>
<name>A0A4U5P7N4_POPAL</name>
<organism evidence="1">
    <name type="scientific">Populus alba</name>
    <name type="common">White poplar</name>
    <dbReference type="NCBI Taxonomy" id="43335"/>
    <lineage>
        <taxon>Eukaryota</taxon>
        <taxon>Viridiplantae</taxon>
        <taxon>Streptophyta</taxon>
        <taxon>Embryophyta</taxon>
        <taxon>Tracheophyta</taxon>
        <taxon>Spermatophyta</taxon>
        <taxon>Magnoliopsida</taxon>
        <taxon>eudicotyledons</taxon>
        <taxon>Gunneridae</taxon>
        <taxon>Pentapetalae</taxon>
        <taxon>rosids</taxon>
        <taxon>fabids</taxon>
        <taxon>Malpighiales</taxon>
        <taxon>Salicaceae</taxon>
        <taxon>Saliceae</taxon>
        <taxon>Populus</taxon>
    </lineage>
</organism>
<reference evidence="1" key="1">
    <citation type="submission" date="2018-10" db="EMBL/GenBank/DDBJ databases">
        <title>Population genomic analysis revealed the cold adaptation of white poplar.</title>
        <authorList>
            <person name="Liu Y.-J."/>
        </authorList>
    </citation>
    <scope>NUCLEOTIDE SEQUENCE [LARGE SCALE GENOMIC DNA]</scope>
    <source>
        <strain evidence="1">PAL-ZL1</strain>
    </source>
</reference>
<dbReference type="AlphaFoldDB" id="A0A4U5P7N4"/>
<protein>
    <submittedName>
        <fullName evidence="1">Uncharacterized protein</fullName>
    </submittedName>
</protein>
<proteinExistence type="predicted"/>
<accession>A0A4U5P7N4</accession>
<dbReference type="EMBL" id="RCHU01000751">
    <property type="protein sequence ID" value="TKR91951.1"/>
    <property type="molecule type" value="Genomic_DNA"/>
</dbReference>
<gene>
    <name evidence="1" type="ORF">D5086_0000218890</name>
</gene>
<sequence>MAGRYTKGFQPVRYREKTNTFPTSRTPKYMGELGSRTQLRRLCLPSRWAGTSRSVLEFSVWRQVSQVLLLLIWPCADSGASSYSLRLLLNNNQKKWLGENKKRSPTLIGIALQANRAESVTLCFY</sequence>
<evidence type="ECO:0000313" key="1">
    <source>
        <dbReference type="EMBL" id="TKR91951.1"/>
    </source>
</evidence>